<dbReference type="EMBL" id="KQ977935">
    <property type="protein sequence ID" value="KYM98662.1"/>
    <property type="molecule type" value="Genomic_DNA"/>
</dbReference>
<feature type="coiled-coil region" evidence="1">
    <location>
        <begin position="1226"/>
        <end position="1253"/>
    </location>
</feature>
<evidence type="ECO:0000256" key="1">
    <source>
        <dbReference type="SAM" id="Coils"/>
    </source>
</evidence>
<proteinExistence type="predicted"/>
<name>A0A195CCY6_9HYME</name>
<feature type="compositionally biased region" description="Basic and acidic residues" evidence="2">
    <location>
        <begin position="247"/>
        <end position="258"/>
    </location>
</feature>
<keyword evidence="4" id="KW-1185">Reference proteome</keyword>
<feature type="region of interest" description="Disordered" evidence="2">
    <location>
        <begin position="958"/>
        <end position="985"/>
    </location>
</feature>
<sequence>MAEKLLPGEMRREYSDRMFSCVRRFEYFSCIKYFAWPMVKQYYPTLPAFPDYQNWYPSIPLYPQYPIVPFPSLVGASGELPEVIEADATRMRKPKPEAVIVNILQNTLKEHAKVPPLSITHSTDSYIAVLPPDQLLSIHMAEQLLPNAYRPEFVQKTVKCIQEFNYVTCIKYSTWPTVKQFIPNLPDISQWLPEWQLPDFFDLLPNFQIPNFSSILPILGGNQSPTVPIPSTVPNPPTTSTPLITEKPSESGDAEKPSSRIPTLLSHQNEMSSKASSELENKVTEILIKVRNSLRATPKYSHLIVSENVIVLTTITEKQLNILQLAESMVPPLARAPLVAQVMSCLQANNDFLNCTRYIIWPTVGLYVPNFPEFPDLSSAQQPPKQEDQIPLKDKNILSIEDQQEWNKSQTDSNVKIISRTKFSQNNDPVISVTGTRFVPIFTEHPESVILNILKAIQLSSPNVRDDPSVKITSTQQFDHLLNDQQLNILKITEGLLPDAARSTFIDRMIECVRKDNFLGCSRTILWPCLSEYFPRLPSFPNFGGHPQAVNSKSTLTQNLTDPSPLSETDVKVGQHGDATVTITDTRFYPIFSEHPEGVILRILKTVQHSTPEALPSIITSRSPHITSHFTEQQGNIIQTAESLLPESVRPIFVERMITCVRESTFLDCTRNIVWPTIAQFFPRLPNFPNFGNFQILPKTKLDLSSIVLRNAYSDNQTSNKKSENISKIAIDTIEDKIENTLKDLLSKNSSPRSENSYLDVNNPVIGTLLTAREINIVRLTQRAIPDSIRREYLSNLLDCVRSNNFVTCTQHVTWPTLKQFSPTIPSFEELFGPFQIPGNPFTELPSIQLPLPQFPTIPSGIQTGIPQFPGLPSFGGINYPHLQILSDEPQPQELKSQEQTVQSKIAHTVEQANQISGESKASNTPSVDEQEAVPGYLGQPSNILIDISKEEVQLSEFKQQSLSESVPSGALSKKHERRRRSTDQLLNSYYETEGEIEQTSETTMDSMFPNITESDFLQLLVNISKSEENLEEKSKDNSKEYFVDTLNYTVRNSLTADQYEILKLVEDLNEHTANRGFLSRVVRCVLSLSFIRCMGIFVWPVITSTVPSFLPSLPAFPIGFGRSIETEVQNFFGMSTSDFEKELLARKESTENIFLEWYKTAMEDKFQVDLGFLKLKGYGNGEIGISFNRFRESRATKIKDNKNLPSILTIISDIMEEVLDQRPDNEKMKKEKEKKERSLNDMQEANFQLLQESDEYTDIKRSLNDDKIITMFLDKIKANATDFADGDVAQFLNVENAYNAFSVLFGTRLNEKFASRLKAFTEEHLKRDNPEKHMKTLSTEEIKIIPLKEEITYELEKESMESDKERQRDHRIKNEFRSLLNEYSEKLAKKPEVFIQKNEDPNNENRIKDTESSSDKNMRSELRIYLPRLQEDIMSRKITSAVIHLGRALKTKMSHLMPGIGFIVTFIVQVALAHAKAAASIAGMISNMALASAILGMIRQSVFGSENPKIKYVYDNDQTGPGITWPHHHRSYYHHEK</sequence>
<dbReference type="STRING" id="456900.A0A195CCY6"/>
<organism evidence="3 4">
    <name type="scientific">Cyphomyrmex costatus</name>
    <dbReference type="NCBI Taxonomy" id="456900"/>
    <lineage>
        <taxon>Eukaryota</taxon>
        <taxon>Metazoa</taxon>
        <taxon>Ecdysozoa</taxon>
        <taxon>Arthropoda</taxon>
        <taxon>Hexapoda</taxon>
        <taxon>Insecta</taxon>
        <taxon>Pterygota</taxon>
        <taxon>Neoptera</taxon>
        <taxon>Endopterygota</taxon>
        <taxon>Hymenoptera</taxon>
        <taxon>Apocrita</taxon>
        <taxon>Aculeata</taxon>
        <taxon>Formicoidea</taxon>
        <taxon>Formicidae</taxon>
        <taxon>Myrmicinae</taxon>
        <taxon>Cyphomyrmex</taxon>
    </lineage>
</organism>
<accession>A0A195CCY6</accession>
<keyword evidence="1" id="KW-0175">Coiled coil</keyword>
<dbReference type="Proteomes" id="UP000078542">
    <property type="component" value="Unassembled WGS sequence"/>
</dbReference>
<reference evidence="3 4" key="1">
    <citation type="submission" date="2016-03" db="EMBL/GenBank/DDBJ databases">
        <title>Cyphomyrmex costatus WGS genome.</title>
        <authorList>
            <person name="Nygaard S."/>
            <person name="Hu H."/>
            <person name="Boomsma J."/>
            <person name="Zhang G."/>
        </authorList>
    </citation>
    <scope>NUCLEOTIDE SEQUENCE [LARGE SCALE GENOMIC DNA]</scope>
    <source>
        <strain evidence="3">MS0001</strain>
        <tissue evidence="3">Whole body</tissue>
    </source>
</reference>
<evidence type="ECO:0000256" key="2">
    <source>
        <dbReference type="SAM" id="MobiDB-lite"/>
    </source>
</evidence>
<evidence type="ECO:0000313" key="4">
    <source>
        <dbReference type="Proteomes" id="UP000078542"/>
    </source>
</evidence>
<evidence type="ECO:0000313" key="3">
    <source>
        <dbReference type="EMBL" id="KYM98662.1"/>
    </source>
</evidence>
<feature type="region of interest" description="Disordered" evidence="2">
    <location>
        <begin position="227"/>
        <end position="261"/>
    </location>
</feature>
<protein>
    <submittedName>
        <fullName evidence="3">Uncharacterized protein</fullName>
    </submittedName>
</protein>
<feature type="compositionally biased region" description="Polar residues" evidence="2">
    <location>
        <begin position="958"/>
        <end position="967"/>
    </location>
</feature>
<gene>
    <name evidence="3" type="ORF">ALC62_10630</name>
</gene>
<feature type="compositionally biased region" description="Pro residues" evidence="2">
    <location>
        <begin position="227"/>
        <end position="239"/>
    </location>
</feature>